<dbReference type="Gene3D" id="2.20.25.10">
    <property type="match status" value="1"/>
</dbReference>
<protein>
    <recommendedName>
        <fullName evidence="2">Protein preY, mitochondrial</fullName>
    </recommendedName>
</protein>
<evidence type="ECO:0000313" key="4">
    <source>
        <dbReference type="EMBL" id="ABR17198.1"/>
    </source>
</evidence>
<dbReference type="Pfam" id="PF03966">
    <property type="entry name" value="Trm112p"/>
    <property type="match status" value="1"/>
</dbReference>
<dbReference type="SUPFAM" id="SSF158997">
    <property type="entry name" value="Trm112p-like"/>
    <property type="match status" value="1"/>
</dbReference>
<feature type="region of interest" description="Disordered" evidence="3">
    <location>
        <begin position="60"/>
        <end position="80"/>
    </location>
</feature>
<evidence type="ECO:0000256" key="3">
    <source>
        <dbReference type="SAM" id="MobiDB-lite"/>
    </source>
</evidence>
<dbReference type="PANTHER" id="PTHR33505">
    <property type="entry name" value="ZGC:162634"/>
    <property type="match status" value="1"/>
</dbReference>
<dbReference type="EMBL" id="EF677372">
    <property type="protein sequence ID" value="ABR17198.1"/>
    <property type="molecule type" value="mRNA"/>
</dbReference>
<comment type="similarity">
    <text evidence="1">Belongs to the PREY family.</text>
</comment>
<dbReference type="AlphaFoldDB" id="B8LNG8"/>
<accession>B8LNG8</accession>
<proteinExistence type="evidence at transcript level"/>
<organism evidence="4">
    <name type="scientific">Picea sitchensis</name>
    <name type="common">Sitka spruce</name>
    <name type="synonym">Pinus sitchensis</name>
    <dbReference type="NCBI Taxonomy" id="3332"/>
    <lineage>
        <taxon>Eukaryota</taxon>
        <taxon>Viridiplantae</taxon>
        <taxon>Streptophyta</taxon>
        <taxon>Embryophyta</taxon>
        <taxon>Tracheophyta</taxon>
        <taxon>Spermatophyta</taxon>
        <taxon>Pinopsida</taxon>
        <taxon>Pinidae</taxon>
        <taxon>Conifers I</taxon>
        <taxon>Pinales</taxon>
        <taxon>Pinaceae</taxon>
        <taxon>Picea</taxon>
    </lineage>
</organism>
<reference evidence="4" key="1">
    <citation type="submission" date="2007-06" db="EMBL/GenBank/DDBJ databases">
        <title>Full length cDNA sequences from Sitka Spruce (Picea sitchensis).</title>
        <authorList>
            <person name="Ralph S.G."/>
            <person name="Chun H.E."/>
            <person name="Liao N."/>
            <person name="Ali J."/>
            <person name="Reid K."/>
            <person name="Kolosova N."/>
            <person name="Cooper N."/>
            <person name="Cullis C."/>
            <person name="Jancsik S."/>
            <person name="Moore R."/>
            <person name="Mayo M."/>
            <person name="Wagner S."/>
            <person name="Holt R.A."/>
            <person name="Jones S.J.M."/>
            <person name="Marra M.A."/>
            <person name="Ritland C.E."/>
            <person name="Ritland K."/>
            <person name="Bohlmann J."/>
        </authorList>
    </citation>
    <scope>NUCLEOTIDE SEQUENCE</scope>
    <source>
        <tissue evidence="4">Green portion of the leader tissue</tissue>
    </source>
</reference>
<sequence length="80" mass="8649">MARSVSTKLLDFLVCPLSKEPLRFCPKSKNLINDSLGISYPVIDGIPCLVPVDGQLLNTKDASDNVSSSDDVNRIVEGKT</sequence>
<dbReference type="PANTHER" id="PTHR33505:SF4">
    <property type="entry name" value="PROTEIN PREY, MITOCHONDRIAL"/>
    <property type="match status" value="1"/>
</dbReference>
<name>B8LNG8_PICSI</name>
<evidence type="ECO:0000256" key="1">
    <source>
        <dbReference type="ARBA" id="ARBA00038479"/>
    </source>
</evidence>
<dbReference type="InterPro" id="IPR005651">
    <property type="entry name" value="Trm112-like"/>
</dbReference>
<evidence type="ECO:0000256" key="2">
    <source>
        <dbReference type="ARBA" id="ARBA00040939"/>
    </source>
</evidence>
<feature type="compositionally biased region" description="Basic and acidic residues" evidence="3">
    <location>
        <begin position="71"/>
        <end position="80"/>
    </location>
</feature>